<gene>
    <name evidence="1" type="ORF">MBOU_55870</name>
</gene>
<protein>
    <submittedName>
        <fullName evidence="1">Uncharacterized protein</fullName>
    </submittedName>
</protein>
<reference evidence="1 2" key="1">
    <citation type="journal article" date="2019" name="Emerg. Microbes Infect.">
        <title>Comprehensive subspecies identification of 175 nontuberculous mycobacteria species based on 7547 genomic profiles.</title>
        <authorList>
            <person name="Matsumoto Y."/>
            <person name="Kinjo T."/>
            <person name="Motooka D."/>
            <person name="Nabeya D."/>
            <person name="Jung N."/>
            <person name="Uechi K."/>
            <person name="Horii T."/>
            <person name="Iida T."/>
            <person name="Fujita J."/>
            <person name="Nakamura S."/>
        </authorList>
    </citation>
    <scope>NUCLEOTIDE SEQUENCE [LARGE SCALE GENOMIC DNA]</scope>
    <source>
        <strain evidence="1 2">JCM 30725</strain>
    </source>
</reference>
<name>A0A7I9YY36_MYCBU</name>
<dbReference type="Proteomes" id="UP000465360">
    <property type="component" value="Unassembled WGS sequence"/>
</dbReference>
<proteinExistence type="predicted"/>
<comment type="caution">
    <text evidence="1">The sequence shown here is derived from an EMBL/GenBank/DDBJ whole genome shotgun (WGS) entry which is preliminary data.</text>
</comment>
<accession>A0A7I9YY36</accession>
<evidence type="ECO:0000313" key="1">
    <source>
        <dbReference type="EMBL" id="GFG93545.1"/>
    </source>
</evidence>
<organism evidence="1 2">
    <name type="scientific">Mycobacterium bourgelatii</name>
    <dbReference type="NCBI Taxonomy" id="1273442"/>
    <lineage>
        <taxon>Bacteria</taxon>
        <taxon>Bacillati</taxon>
        <taxon>Actinomycetota</taxon>
        <taxon>Actinomycetes</taxon>
        <taxon>Mycobacteriales</taxon>
        <taxon>Mycobacteriaceae</taxon>
        <taxon>Mycobacterium</taxon>
    </lineage>
</organism>
<keyword evidence="2" id="KW-1185">Reference proteome</keyword>
<dbReference type="EMBL" id="BLKZ01000002">
    <property type="protein sequence ID" value="GFG93545.1"/>
    <property type="molecule type" value="Genomic_DNA"/>
</dbReference>
<dbReference type="AlphaFoldDB" id="A0A7I9YY36"/>
<evidence type="ECO:0000313" key="2">
    <source>
        <dbReference type="Proteomes" id="UP000465360"/>
    </source>
</evidence>
<sequence length="85" mass="8846">MLVRAAGTGSSPHTALINVSTDTGRLRFINNTANTARCFAGPNGTSAPLEIICNGPRTPNPSAVLVIALVSLRVCSTDLQRLLAE</sequence>